<evidence type="ECO:0000256" key="3">
    <source>
        <dbReference type="ARBA" id="ARBA00023125"/>
    </source>
</evidence>
<name>A0A5S4GXG0_9ACTN</name>
<feature type="domain" description="OmpR/PhoB-type" evidence="7">
    <location>
        <begin position="32"/>
        <end position="131"/>
    </location>
</feature>
<dbReference type="Gene3D" id="1.25.40.10">
    <property type="entry name" value="Tetratricopeptide repeat domain"/>
    <property type="match status" value="1"/>
</dbReference>
<sequence length="647" mass="68042">MDESGAGSRRMGHSPLSRRAGSGSATLDLTARRAAATGGCDEMRFRMLGPLLVRSGAGWTRIAAGRQRLVLAVLLIHAGRTVSTEQLADVLWGARPPRTAANTVAAYVMRLRRVLGGDALLTRGSGYELAAGEGEIDADVFERSLACGRRELRRGRLEAGAARLAQALRLWQGSGPALADLPETPVLAARVAHLEQLRLGAVEDEMGALLDLGQHGEVVEELRRLAEESPLRERRWELLMAALARCGRRAEALETYQRARRVLRAELGVEPGARLCAAQRRVLAGDRMEVGWRPAGRPETERRPPAQLPAGVAGFTGRAGQLARLDALLPAANAPAVVATLTGPAGVGKTALAACWGHRVRDRFPGGQLYVHLHGHGERPPMPPAEALAGFLRALGASRVPADVGEASALYRSLLDGRRVLVLLDDARDAAQVRPLLPGSHGCVALVTSRDRLTGLVARDGARPMALGVMSDREARDLLTGLLADRAAADPEAAMELARLCGNLPMALRAAAANLTSRPHEGIAAYAAALAADRLGGLEVDGDPHSGVRGAFDASYATLGQGARLLFRQLGAPGPADVTAAEAATLIGGDVAAAARLLRELAAAHLVEEHATGRYGMPDLLRVYAAEKASGTGPARSRRATSLYGAG</sequence>
<dbReference type="Gene3D" id="1.10.10.10">
    <property type="entry name" value="Winged helix-like DNA-binding domain superfamily/Winged helix DNA-binding domain"/>
    <property type="match status" value="1"/>
</dbReference>
<feature type="region of interest" description="Disordered" evidence="6">
    <location>
        <begin position="1"/>
        <end position="23"/>
    </location>
</feature>
<dbReference type="InterPro" id="IPR051677">
    <property type="entry name" value="AfsR-DnrI-RedD_regulator"/>
</dbReference>
<dbReference type="GO" id="GO:0000160">
    <property type="term" value="P:phosphorelay signal transduction system"/>
    <property type="evidence" value="ECO:0007669"/>
    <property type="project" value="InterPro"/>
</dbReference>
<evidence type="ECO:0000256" key="6">
    <source>
        <dbReference type="SAM" id="MobiDB-lite"/>
    </source>
</evidence>
<evidence type="ECO:0000313" key="9">
    <source>
        <dbReference type="Proteomes" id="UP000306628"/>
    </source>
</evidence>
<dbReference type="InterPro" id="IPR016032">
    <property type="entry name" value="Sig_transdc_resp-reg_C-effctor"/>
</dbReference>
<dbReference type="SUPFAM" id="SSF52540">
    <property type="entry name" value="P-loop containing nucleoside triphosphate hydrolases"/>
    <property type="match status" value="1"/>
</dbReference>
<organism evidence="8 9">
    <name type="scientific">Nonomuraea zeae</name>
    <dbReference type="NCBI Taxonomy" id="1642303"/>
    <lineage>
        <taxon>Bacteria</taxon>
        <taxon>Bacillati</taxon>
        <taxon>Actinomycetota</taxon>
        <taxon>Actinomycetes</taxon>
        <taxon>Streptosporangiales</taxon>
        <taxon>Streptosporangiaceae</taxon>
        <taxon>Nonomuraea</taxon>
    </lineage>
</organism>
<dbReference type="InterPro" id="IPR027417">
    <property type="entry name" value="P-loop_NTPase"/>
</dbReference>
<dbReference type="Pfam" id="PF00486">
    <property type="entry name" value="Trans_reg_C"/>
    <property type="match status" value="1"/>
</dbReference>
<proteinExistence type="inferred from homology"/>
<dbReference type="EMBL" id="VCKX01000018">
    <property type="protein sequence ID" value="TMR37191.1"/>
    <property type="molecule type" value="Genomic_DNA"/>
</dbReference>
<keyword evidence="9" id="KW-1185">Reference proteome</keyword>
<dbReference type="SUPFAM" id="SSF48452">
    <property type="entry name" value="TPR-like"/>
    <property type="match status" value="1"/>
</dbReference>
<dbReference type="GO" id="GO:0043531">
    <property type="term" value="F:ADP binding"/>
    <property type="evidence" value="ECO:0007669"/>
    <property type="project" value="InterPro"/>
</dbReference>
<dbReference type="AlphaFoldDB" id="A0A5S4GXG0"/>
<dbReference type="Gene3D" id="3.40.50.300">
    <property type="entry name" value="P-loop containing nucleotide triphosphate hydrolases"/>
    <property type="match status" value="1"/>
</dbReference>
<dbReference type="SMART" id="SM00862">
    <property type="entry name" value="Trans_reg_C"/>
    <property type="match status" value="1"/>
</dbReference>
<dbReference type="InterPro" id="IPR005158">
    <property type="entry name" value="BTAD"/>
</dbReference>
<dbReference type="GO" id="GO:0006355">
    <property type="term" value="P:regulation of DNA-templated transcription"/>
    <property type="evidence" value="ECO:0007669"/>
    <property type="project" value="InterPro"/>
</dbReference>
<comment type="caution">
    <text evidence="8">The sequence shown here is derived from an EMBL/GenBank/DDBJ whole genome shotgun (WGS) entry which is preliminary data.</text>
</comment>
<feature type="DNA-binding region" description="OmpR/PhoB-type" evidence="5">
    <location>
        <begin position="32"/>
        <end position="131"/>
    </location>
</feature>
<evidence type="ECO:0000313" key="8">
    <source>
        <dbReference type="EMBL" id="TMR37191.1"/>
    </source>
</evidence>
<evidence type="ECO:0000259" key="7">
    <source>
        <dbReference type="PROSITE" id="PS51755"/>
    </source>
</evidence>
<dbReference type="Pfam" id="PF03704">
    <property type="entry name" value="BTAD"/>
    <property type="match status" value="1"/>
</dbReference>
<evidence type="ECO:0000256" key="2">
    <source>
        <dbReference type="ARBA" id="ARBA00023015"/>
    </source>
</evidence>
<dbReference type="SMART" id="SM01043">
    <property type="entry name" value="BTAD"/>
    <property type="match status" value="1"/>
</dbReference>
<dbReference type="InterPro" id="IPR036388">
    <property type="entry name" value="WH-like_DNA-bd_sf"/>
</dbReference>
<evidence type="ECO:0000256" key="5">
    <source>
        <dbReference type="PROSITE-ProRule" id="PRU01091"/>
    </source>
</evidence>
<gene>
    <name evidence="8" type="ORF">ETD85_08670</name>
</gene>
<comment type="similarity">
    <text evidence="1">Belongs to the AfsR/DnrI/RedD regulatory family.</text>
</comment>
<dbReference type="PROSITE" id="PS51755">
    <property type="entry name" value="OMPR_PHOB"/>
    <property type="match status" value="1"/>
</dbReference>
<dbReference type="SUPFAM" id="SSF46894">
    <property type="entry name" value="C-terminal effector domain of the bipartite response regulators"/>
    <property type="match status" value="1"/>
</dbReference>
<accession>A0A5S4GXG0</accession>
<protein>
    <recommendedName>
        <fullName evidence="7">OmpR/PhoB-type domain-containing protein</fullName>
    </recommendedName>
</protein>
<evidence type="ECO:0000256" key="1">
    <source>
        <dbReference type="ARBA" id="ARBA00005820"/>
    </source>
</evidence>
<keyword evidence="2" id="KW-0805">Transcription regulation</keyword>
<reference evidence="8 9" key="1">
    <citation type="submission" date="2019-05" db="EMBL/GenBank/DDBJ databases">
        <title>Draft genome sequence of Nonomuraea zeae DSM 100528.</title>
        <authorList>
            <person name="Saricaoglu S."/>
            <person name="Isik K."/>
        </authorList>
    </citation>
    <scope>NUCLEOTIDE SEQUENCE [LARGE SCALE GENOMIC DNA]</scope>
    <source>
        <strain evidence="8 9">DSM 100528</strain>
    </source>
</reference>
<dbReference type="CDD" id="cd15831">
    <property type="entry name" value="BTAD"/>
    <property type="match status" value="1"/>
</dbReference>
<keyword evidence="3 5" id="KW-0238">DNA-binding</keyword>
<dbReference type="PANTHER" id="PTHR35807">
    <property type="entry name" value="TRANSCRIPTIONAL REGULATOR REDD-RELATED"/>
    <property type="match status" value="1"/>
</dbReference>
<dbReference type="OrthoDB" id="5521887at2"/>
<dbReference type="InterPro" id="IPR011990">
    <property type="entry name" value="TPR-like_helical_dom_sf"/>
</dbReference>
<dbReference type="GO" id="GO:0003677">
    <property type="term" value="F:DNA binding"/>
    <property type="evidence" value="ECO:0007669"/>
    <property type="project" value="UniProtKB-UniRule"/>
</dbReference>
<dbReference type="Proteomes" id="UP000306628">
    <property type="component" value="Unassembled WGS sequence"/>
</dbReference>
<evidence type="ECO:0000256" key="4">
    <source>
        <dbReference type="ARBA" id="ARBA00023163"/>
    </source>
</evidence>
<dbReference type="PANTHER" id="PTHR35807:SF1">
    <property type="entry name" value="TRANSCRIPTIONAL REGULATOR REDD"/>
    <property type="match status" value="1"/>
</dbReference>
<dbReference type="InterPro" id="IPR001867">
    <property type="entry name" value="OmpR/PhoB-type_DNA-bd"/>
</dbReference>
<dbReference type="PRINTS" id="PR00364">
    <property type="entry name" value="DISEASERSIST"/>
</dbReference>
<keyword evidence="4" id="KW-0804">Transcription</keyword>